<dbReference type="Proteomes" id="UP000225277">
    <property type="component" value="Unassembled WGS sequence"/>
</dbReference>
<evidence type="ECO:0008006" key="3">
    <source>
        <dbReference type="Google" id="ProtNLM"/>
    </source>
</evidence>
<name>A0A2D3VSR8_9PEZI</name>
<sequence length="266" mass="29356">MPLATAHLIALASTSSIPSYLKALDSASIKPLVTSRVIRWIIKPEKLSTHLTNTNWDLLLILPATTTIPSHCLSENFVTRHWSITAGVPKSLVNNFQERNQRLLNPQPGDVPELTGSLNKPRIVSSTQGLELNDELLSWSKGFKLGQNGAVSMLNLLSFKPGKEAHESYLRYGKAFGESIGSKRGGNAKVVGKVIPDQGTPDEDRYGWDEIALAHYPSIRHFTDMLASEDYQKVNHESRLPALLDTCILCTSELDTELSTVNKARL</sequence>
<gene>
    <name evidence="1" type="ORF">RCC_11432</name>
</gene>
<protein>
    <recommendedName>
        <fullName evidence="3">DUF1330 domain-containing protein</fullName>
    </recommendedName>
</protein>
<dbReference type="PANTHER" id="PTHR40257:SF1">
    <property type="entry name" value="DUF1330 DOMAIN-CONTAINING PROTEIN"/>
    <property type="match status" value="1"/>
</dbReference>
<dbReference type="PANTHER" id="PTHR40257">
    <property type="match status" value="1"/>
</dbReference>
<dbReference type="RefSeq" id="XP_023632421.1">
    <property type="nucleotide sequence ID" value="XM_023776653.1"/>
</dbReference>
<dbReference type="GeneID" id="35606450"/>
<evidence type="ECO:0000313" key="1">
    <source>
        <dbReference type="EMBL" id="CZT25763.1"/>
    </source>
</evidence>
<organism evidence="1 2">
    <name type="scientific">Ramularia collo-cygni</name>
    <dbReference type="NCBI Taxonomy" id="112498"/>
    <lineage>
        <taxon>Eukaryota</taxon>
        <taxon>Fungi</taxon>
        <taxon>Dikarya</taxon>
        <taxon>Ascomycota</taxon>
        <taxon>Pezizomycotina</taxon>
        <taxon>Dothideomycetes</taxon>
        <taxon>Dothideomycetidae</taxon>
        <taxon>Mycosphaerellales</taxon>
        <taxon>Mycosphaerellaceae</taxon>
        <taxon>Ramularia</taxon>
    </lineage>
</organism>
<dbReference type="EMBL" id="FJUY01000030">
    <property type="protein sequence ID" value="CZT25763.1"/>
    <property type="molecule type" value="Genomic_DNA"/>
</dbReference>
<evidence type="ECO:0000313" key="2">
    <source>
        <dbReference type="Proteomes" id="UP000225277"/>
    </source>
</evidence>
<accession>A0A2D3VSR8</accession>
<reference evidence="1 2" key="1">
    <citation type="submission" date="2016-03" db="EMBL/GenBank/DDBJ databases">
        <authorList>
            <person name="Ploux O."/>
        </authorList>
    </citation>
    <scope>NUCLEOTIDE SEQUENCE [LARGE SCALE GENOMIC DNA]</scope>
    <source>
        <strain evidence="1 2">URUG2</strain>
    </source>
</reference>
<proteinExistence type="predicted"/>
<dbReference type="Gene3D" id="3.30.70.100">
    <property type="match status" value="1"/>
</dbReference>
<keyword evidence="2" id="KW-1185">Reference proteome</keyword>
<dbReference type="OrthoDB" id="265717at2759"/>
<dbReference type="AlphaFoldDB" id="A0A2D3VSR8"/>